<feature type="compositionally biased region" description="Low complexity" evidence="12">
    <location>
        <begin position="404"/>
        <end position="417"/>
    </location>
</feature>
<feature type="compositionally biased region" description="Basic and acidic residues" evidence="12">
    <location>
        <begin position="33"/>
        <end position="57"/>
    </location>
</feature>
<dbReference type="STRING" id="37001.A0A1A9WPG9"/>
<feature type="compositionally biased region" description="Polar residues" evidence="12">
    <location>
        <begin position="418"/>
        <end position="427"/>
    </location>
</feature>
<evidence type="ECO:0000256" key="2">
    <source>
        <dbReference type="ARBA" id="ARBA00004173"/>
    </source>
</evidence>
<dbReference type="InterPro" id="IPR046448">
    <property type="entry name" value="ECSIT_N"/>
</dbReference>
<keyword evidence="11" id="KW-0539">Nucleus</keyword>
<dbReference type="PANTHER" id="PTHR13113">
    <property type="entry name" value="ECSIT EVOLUTIONARILY CONSERVED SIGNALING INTERMEDIATE IN TOLL PATHWAYS"/>
    <property type="match status" value="1"/>
</dbReference>
<evidence type="ECO:0000256" key="9">
    <source>
        <dbReference type="ARBA" id="ARBA00022946"/>
    </source>
</evidence>
<evidence type="ECO:0000256" key="3">
    <source>
        <dbReference type="ARBA" id="ARBA00004496"/>
    </source>
</evidence>
<keyword evidence="15" id="KW-1185">Reference proteome</keyword>
<feature type="region of interest" description="Disordered" evidence="12">
    <location>
        <begin position="403"/>
        <end position="427"/>
    </location>
</feature>
<keyword evidence="9" id="KW-0809">Transit peptide</keyword>
<dbReference type="InterPro" id="IPR029342">
    <property type="entry name" value="ECIST_C"/>
</dbReference>
<dbReference type="Pfam" id="PF14784">
    <property type="entry name" value="ECSIT_C"/>
    <property type="match status" value="1"/>
</dbReference>
<evidence type="ECO:0000256" key="11">
    <source>
        <dbReference type="ARBA" id="ARBA00023242"/>
    </source>
</evidence>
<accession>A0A1A9WPG9</accession>
<dbReference type="AlphaFoldDB" id="A0A1A9WPG9"/>
<feature type="region of interest" description="Disordered" evidence="12">
    <location>
        <begin position="33"/>
        <end position="67"/>
    </location>
</feature>
<dbReference type="InterPro" id="IPR010418">
    <property type="entry name" value="ECSIT"/>
</dbReference>
<keyword evidence="8" id="KW-0391">Immunity</keyword>
<evidence type="ECO:0000313" key="14">
    <source>
        <dbReference type="EnsemblMetazoa" id="GBRI027091-PA"/>
    </source>
</evidence>
<evidence type="ECO:0000256" key="6">
    <source>
        <dbReference type="ARBA" id="ARBA00022490"/>
    </source>
</evidence>
<evidence type="ECO:0000313" key="15">
    <source>
        <dbReference type="Proteomes" id="UP000091820"/>
    </source>
</evidence>
<dbReference type="VEuPathDB" id="VectorBase:GBRI027091"/>
<keyword evidence="7" id="KW-0399">Innate immunity</keyword>
<evidence type="ECO:0000256" key="5">
    <source>
        <dbReference type="ARBA" id="ARBA00019998"/>
    </source>
</evidence>
<keyword evidence="6" id="KW-0963">Cytoplasm</keyword>
<reference evidence="15" key="1">
    <citation type="submission" date="2014-03" db="EMBL/GenBank/DDBJ databases">
        <authorList>
            <person name="Aksoy S."/>
            <person name="Warren W."/>
            <person name="Wilson R.K."/>
        </authorList>
    </citation>
    <scope>NUCLEOTIDE SEQUENCE [LARGE SCALE GENOMIC DNA]</scope>
    <source>
        <strain evidence="15">IAEA</strain>
    </source>
</reference>
<reference evidence="14" key="2">
    <citation type="submission" date="2020-05" db="UniProtKB">
        <authorList>
            <consortium name="EnsemblMetazoa"/>
        </authorList>
    </citation>
    <scope>IDENTIFICATION</scope>
    <source>
        <strain evidence="14">IAEA</strain>
    </source>
</reference>
<evidence type="ECO:0000259" key="13">
    <source>
        <dbReference type="SMART" id="SM01284"/>
    </source>
</evidence>
<evidence type="ECO:0000256" key="4">
    <source>
        <dbReference type="ARBA" id="ARBA00007674"/>
    </source>
</evidence>
<name>A0A1A9WPG9_9MUSC</name>
<feature type="domain" description="ECSIT C-terminal" evidence="13">
    <location>
        <begin position="263"/>
        <end position="393"/>
    </location>
</feature>
<dbReference type="PROSITE" id="PS51257">
    <property type="entry name" value="PROKAR_LIPOPROTEIN"/>
    <property type="match status" value="1"/>
</dbReference>
<evidence type="ECO:0000256" key="8">
    <source>
        <dbReference type="ARBA" id="ARBA00022859"/>
    </source>
</evidence>
<dbReference type="GO" id="GO:0005634">
    <property type="term" value="C:nucleus"/>
    <property type="evidence" value="ECO:0007669"/>
    <property type="project" value="UniProtKB-SubCell"/>
</dbReference>
<dbReference type="GO" id="GO:0005739">
    <property type="term" value="C:mitochondrion"/>
    <property type="evidence" value="ECO:0007669"/>
    <property type="project" value="UniProtKB-SubCell"/>
</dbReference>
<proteinExistence type="inferred from homology"/>
<evidence type="ECO:0000256" key="1">
    <source>
        <dbReference type="ARBA" id="ARBA00004123"/>
    </source>
</evidence>
<dbReference type="SMART" id="SM01284">
    <property type="entry name" value="ECSIT_Cterm"/>
    <property type="match status" value="1"/>
</dbReference>
<dbReference type="Proteomes" id="UP000091820">
    <property type="component" value="Unassembled WGS sequence"/>
</dbReference>
<dbReference type="GO" id="GO:0007178">
    <property type="term" value="P:cell surface receptor protein serine/threonine kinase signaling pathway"/>
    <property type="evidence" value="ECO:0007669"/>
    <property type="project" value="TreeGrafter"/>
</dbReference>
<evidence type="ECO:0000256" key="7">
    <source>
        <dbReference type="ARBA" id="ARBA00022588"/>
    </source>
</evidence>
<dbReference type="PANTHER" id="PTHR13113:SF1">
    <property type="entry name" value="EVOLUTIONARILY CONSERVED SIGNALING INTERMEDIATE IN TOLL PATHWAY, MITOCHONDRIAL"/>
    <property type="match status" value="1"/>
</dbReference>
<evidence type="ECO:0000256" key="10">
    <source>
        <dbReference type="ARBA" id="ARBA00023128"/>
    </source>
</evidence>
<dbReference type="GO" id="GO:0045087">
    <property type="term" value="P:innate immune response"/>
    <property type="evidence" value="ECO:0007669"/>
    <property type="project" value="UniProtKB-KW"/>
</dbReference>
<dbReference type="EnsemblMetazoa" id="GBRI027091-RA">
    <property type="protein sequence ID" value="GBRI027091-PA"/>
    <property type="gene ID" value="GBRI027091"/>
</dbReference>
<dbReference type="Pfam" id="PF06239">
    <property type="entry name" value="ECSIT_N"/>
    <property type="match status" value="1"/>
</dbReference>
<protein>
    <recommendedName>
        <fullName evidence="5">Evolutionarily conserved signaling intermediate in Toll pathway, mitochondrial</fullName>
    </recommendedName>
</protein>
<comment type="subcellular location">
    <subcellularLocation>
        <location evidence="3">Cytoplasm</location>
    </subcellularLocation>
    <subcellularLocation>
        <location evidence="2">Mitochondrion</location>
    </subcellularLocation>
    <subcellularLocation>
        <location evidence="1">Nucleus</location>
    </subcellularLocation>
</comment>
<keyword evidence="10" id="KW-0496">Mitochondrion</keyword>
<feature type="compositionally biased region" description="Low complexity" evidence="12">
    <location>
        <begin position="58"/>
        <end position="67"/>
    </location>
</feature>
<organism evidence="14 15">
    <name type="scientific">Glossina brevipalpis</name>
    <dbReference type="NCBI Taxonomy" id="37001"/>
    <lineage>
        <taxon>Eukaryota</taxon>
        <taxon>Metazoa</taxon>
        <taxon>Ecdysozoa</taxon>
        <taxon>Arthropoda</taxon>
        <taxon>Hexapoda</taxon>
        <taxon>Insecta</taxon>
        <taxon>Pterygota</taxon>
        <taxon>Neoptera</taxon>
        <taxon>Endopterygota</taxon>
        <taxon>Diptera</taxon>
        <taxon>Brachycera</taxon>
        <taxon>Muscomorpha</taxon>
        <taxon>Hippoboscoidea</taxon>
        <taxon>Glossinidae</taxon>
        <taxon>Glossina</taxon>
    </lineage>
</organism>
<sequence length="427" mass="49536">MIRKLNGLLNSSYNLSASCVITWKAYSNEANTKKEKDQLKDDHSDSDSFQQSKKESNEQQQKTSSKSFVPAIRNPFAEASEKTKNVYMRMVEIFTERDIRRRNHVEFIYAAMKHMEEFGVERDLEVYKALINVLPKGKFIPRNVFQSEFMHYPKQQQCIVDLLEQMEDLGVMPDYEMEAMLLNVFGRTGHPLRKYWRMMYWMPKFKNLSPWPLPNPVPDNTLTMAKLAIERMCTVDVRSRITIYETKNVTDAIDDTWIVSGMSPNQAELLNKHPYNKAIYIEGPFLIWLRNRNINYFTLRADPDIEFLKTLDKNTEDEDDVTNLKIPFFEKPPISCKNQIGKVRSIHQQDDGTIFAICATGTSTKDSLLSWIRLLEDNGNPALAQIPVLFRFRSKIGEKAKQIESSNEVNTNTVTNNDPLSTDDSKR</sequence>
<comment type="similarity">
    <text evidence="4">Belongs to the ECSIT family.</text>
</comment>
<evidence type="ECO:0000256" key="12">
    <source>
        <dbReference type="SAM" id="MobiDB-lite"/>
    </source>
</evidence>